<comment type="similarity">
    <text evidence="2 10">Belongs to the ARV1 family.</text>
</comment>
<dbReference type="EMBL" id="JAKOGI010000258">
    <property type="protein sequence ID" value="KAJ8438334.1"/>
    <property type="molecule type" value="Genomic_DNA"/>
</dbReference>
<dbReference type="GO" id="GO:0005794">
    <property type="term" value="C:Golgi apparatus"/>
    <property type="evidence" value="ECO:0007669"/>
    <property type="project" value="TreeGrafter"/>
</dbReference>
<dbReference type="PANTHER" id="PTHR14467">
    <property type="entry name" value="ARV1"/>
    <property type="match status" value="1"/>
</dbReference>
<organism evidence="11 12">
    <name type="scientific">Carnegiea gigantea</name>
    <dbReference type="NCBI Taxonomy" id="171969"/>
    <lineage>
        <taxon>Eukaryota</taxon>
        <taxon>Viridiplantae</taxon>
        <taxon>Streptophyta</taxon>
        <taxon>Embryophyta</taxon>
        <taxon>Tracheophyta</taxon>
        <taxon>Spermatophyta</taxon>
        <taxon>Magnoliopsida</taxon>
        <taxon>eudicotyledons</taxon>
        <taxon>Gunneridae</taxon>
        <taxon>Pentapetalae</taxon>
        <taxon>Caryophyllales</taxon>
        <taxon>Cactineae</taxon>
        <taxon>Cactaceae</taxon>
        <taxon>Cactoideae</taxon>
        <taxon>Echinocereeae</taxon>
        <taxon>Carnegiea</taxon>
    </lineage>
</organism>
<dbReference type="GO" id="GO:0006665">
    <property type="term" value="P:sphingolipid metabolic process"/>
    <property type="evidence" value="ECO:0007669"/>
    <property type="project" value="UniProtKB-UniRule"/>
</dbReference>
<dbReference type="GO" id="GO:0005789">
    <property type="term" value="C:endoplasmic reticulum membrane"/>
    <property type="evidence" value="ECO:0007669"/>
    <property type="project" value="UniProtKB-SubCell"/>
</dbReference>
<comment type="caution">
    <text evidence="11">The sequence shown here is derived from an EMBL/GenBank/DDBJ whole genome shotgun (WGS) entry which is preliminary data.</text>
</comment>
<comment type="function">
    <text evidence="10">Mediator of sterol homeostasis involved in sterol uptake, trafficking and distribution into membranes.</text>
</comment>
<evidence type="ECO:0000256" key="10">
    <source>
        <dbReference type="RuleBase" id="RU368065"/>
    </source>
</evidence>
<name>A0A9Q1K7I9_9CARY</name>
<evidence type="ECO:0000256" key="5">
    <source>
        <dbReference type="ARBA" id="ARBA00022824"/>
    </source>
</evidence>
<evidence type="ECO:0000313" key="11">
    <source>
        <dbReference type="EMBL" id="KAJ8438334.1"/>
    </source>
</evidence>
<keyword evidence="3 10" id="KW-0813">Transport</keyword>
<evidence type="ECO:0000256" key="1">
    <source>
        <dbReference type="ARBA" id="ARBA00004477"/>
    </source>
</evidence>
<evidence type="ECO:0000256" key="8">
    <source>
        <dbReference type="ARBA" id="ARBA00023098"/>
    </source>
</evidence>
<dbReference type="Pfam" id="PF04161">
    <property type="entry name" value="Arv1"/>
    <property type="match status" value="1"/>
</dbReference>
<protein>
    <recommendedName>
        <fullName evidence="10">Protein ARV</fullName>
    </recommendedName>
</protein>
<keyword evidence="5 10" id="KW-0256">Endoplasmic reticulum</keyword>
<sequence length="314" mass="35985">MELRCVKCGHRVEKLYIQYSPGNIRLVKCRNCDSIADEYVECELMILIVDLILHRPKAYRHLLFNLLDRKTLDFDALLVKSSLIFLILDAYKLWIMSGKSQEWSLLGVGLKLLICAVLGNVVFLCVLFALSRLLDFIDGFCGYKDVLLAVIVSSYLKVYMLVMLVWEFPASVVYIIDLFVMSSNMVALKVITESSFRGCAGVCLAAHALKFFVNWMLREPTPLELIPVAANGFILTDKHVKKRTMISRWDPGHHFSPLLFQEQEPTFSKYHPPVKYVIPDHSRFFIRVIHPQTIVKALLPKFSNLASLATEYTF</sequence>
<dbReference type="GO" id="GO:0097036">
    <property type="term" value="P:regulation of plasma membrane sterol distribution"/>
    <property type="evidence" value="ECO:0007669"/>
    <property type="project" value="UniProtKB-UniRule"/>
</dbReference>
<evidence type="ECO:0000256" key="4">
    <source>
        <dbReference type="ARBA" id="ARBA00022692"/>
    </source>
</evidence>
<keyword evidence="10" id="KW-0746">Sphingolipid metabolism</keyword>
<evidence type="ECO:0000256" key="2">
    <source>
        <dbReference type="ARBA" id="ARBA00009187"/>
    </source>
</evidence>
<keyword evidence="9 10" id="KW-0472">Membrane</keyword>
<reference evidence="11" key="1">
    <citation type="submission" date="2022-04" db="EMBL/GenBank/DDBJ databases">
        <title>Carnegiea gigantea Genome sequencing and assembly v2.</title>
        <authorList>
            <person name="Copetti D."/>
            <person name="Sanderson M.J."/>
            <person name="Burquez A."/>
            <person name="Wojciechowski M.F."/>
        </authorList>
    </citation>
    <scope>NUCLEOTIDE SEQUENCE</scope>
    <source>
        <strain evidence="11">SGP5-SGP5p</strain>
        <tissue evidence="11">Aerial part</tissue>
    </source>
</reference>
<comment type="function">
    <text evidence="10">Regulates also the sphingolipid metabolism.</text>
</comment>
<evidence type="ECO:0000256" key="3">
    <source>
        <dbReference type="ARBA" id="ARBA00022448"/>
    </source>
</evidence>
<dbReference type="Proteomes" id="UP001153076">
    <property type="component" value="Unassembled WGS sequence"/>
</dbReference>
<keyword evidence="12" id="KW-1185">Reference proteome</keyword>
<dbReference type="GO" id="GO:0032541">
    <property type="term" value="C:cortical endoplasmic reticulum"/>
    <property type="evidence" value="ECO:0007669"/>
    <property type="project" value="TreeGrafter"/>
</dbReference>
<proteinExistence type="inferred from homology"/>
<keyword evidence="4 10" id="KW-0812">Transmembrane</keyword>
<dbReference type="GO" id="GO:0016125">
    <property type="term" value="P:sterol metabolic process"/>
    <property type="evidence" value="ECO:0007669"/>
    <property type="project" value="UniProtKB-UniRule"/>
</dbReference>
<dbReference type="OrthoDB" id="2192830at2759"/>
<evidence type="ECO:0000313" key="12">
    <source>
        <dbReference type="Proteomes" id="UP001153076"/>
    </source>
</evidence>
<evidence type="ECO:0000256" key="9">
    <source>
        <dbReference type="ARBA" id="ARBA00023136"/>
    </source>
</evidence>
<evidence type="ECO:0000256" key="7">
    <source>
        <dbReference type="ARBA" id="ARBA00023055"/>
    </source>
</evidence>
<feature type="transmembrane region" description="Helical" evidence="10">
    <location>
        <begin position="108"/>
        <end position="134"/>
    </location>
</feature>
<keyword evidence="7 10" id="KW-0445">Lipid transport</keyword>
<comment type="subcellular location">
    <subcellularLocation>
        <location evidence="1 10">Endoplasmic reticulum membrane</location>
        <topology evidence="1 10">Multi-pass membrane protein</topology>
    </subcellularLocation>
</comment>
<evidence type="ECO:0000256" key="6">
    <source>
        <dbReference type="ARBA" id="ARBA00022989"/>
    </source>
</evidence>
<accession>A0A9Q1K7I9</accession>
<gene>
    <name evidence="11" type="ORF">Cgig2_013382</name>
</gene>
<dbReference type="GO" id="GO:0032366">
    <property type="term" value="P:intracellular sterol transport"/>
    <property type="evidence" value="ECO:0007669"/>
    <property type="project" value="UniProtKB-UniRule"/>
</dbReference>
<feature type="transmembrane region" description="Helical" evidence="10">
    <location>
        <begin position="77"/>
        <end position="96"/>
    </location>
</feature>
<dbReference type="PANTHER" id="PTHR14467:SF0">
    <property type="entry name" value="PROTEIN ARV1"/>
    <property type="match status" value="1"/>
</dbReference>
<dbReference type="AlphaFoldDB" id="A0A9Q1K7I9"/>
<feature type="transmembrane region" description="Helical" evidence="10">
    <location>
        <begin position="146"/>
        <end position="166"/>
    </location>
</feature>
<keyword evidence="6 10" id="KW-1133">Transmembrane helix</keyword>
<keyword evidence="8 10" id="KW-0443">Lipid metabolism</keyword>
<dbReference type="InterPro" id="IPR007290">
    <property type="entry name" value="Arv1"/>
</dbReference>